<evidence type="ECO:0000313" key="1">
    <source>
        <dbReference type="EMBL" id="MBX62434.1"/>
    </source>
</evidence>
<reference evidence="1" key="1">
    <citation type="submission" date="2018-02" db="EMBL/GenBank/DDBJ databases">
        <title>Rhizophora mucronata_Transcriptome.</title>
        <authorList>
            <person name="Meera S.P."/>
            <person name="Sreeshan A."/>
            <person name="Augustine A."/>
        </authorList>
    </citation>
    <scope>NUCLEOTIDE SEQUENCE</scope>
    <source>
        <tissue evidence="1">Leaf</tissue>
    </source>
</reference>
<sequence length="26" mass="3016">MGVTFICTPSSTPILWHKHNVTLRLY</sequence>
<organism evidence="1">
    <name type="scientific">Rhizophora mucronata</name>
    <name type="common">Asiatic mangrove</name>
    <dbReference type="NCBI Taxonomy" id="61149"/>
    <lineage>
        <taxon>Eukaryota</taxon>
        <taxon>Viridiplantae</taxon>
        <taxon>Streptophyta</taxon>
        <taxon>Embryophyta</taxon>
        <taxon>Tracheophyta</taxon>
        <taxon>Spermatophyta</taxon>
        <taxon>Magnoliopsida</taxon>
        <taxon>eudicotyledons</taxon>
        <taxon>Gunneridae</taxon>
        <taxon>Pentapetalae</taxon>
        <taxon>rosids</taxon>
        <taxon>fabids</taxon>
        <taxon>Malpighiales</taxon>
        <taxon>Rhizophoraceae</taxon>
        <taxon>Rhizophora</taxon>
    </lineage>
</organism>
<accession>A0A2P2Q640</accession>
<dbReference type="AlphaFoldDB" id="A0A2P2Q640"/>
<proteinExistence type="predicted"/>
<name>A0A2P2Q640_RHIMU</name>
<dbReference type="EMBL" id="GGEC01081950">
    <property type="protein sequence ID" value="MBX62434.1"/>
    <property type="molecule type" value="Transcribed_RNA"/>
</dbReference>
<protein>
    <submittedName>
        <fullName evidence="1">Uncharacterized protein</fullName>
    </submittedName>
</protein>